<dbReference type="Gramene" id="PGSC0003DMT400086865">
    <property type="protein sequence ID" value="PGSC0003DMT400086865"/>
    <property type="gene ID" value="PGSC0003DMG400036436"/>
</dbReference>
<dbReference type="PANTHER" id="PTHR33180">
    <property type="entry name" value="PHOTOSYSTEM II CP43 REACTION CENTER PROTEIN"/>
    <property type="match status" value="1"/>
</dbReference>
<name>M1DCN3_SOLTU</name>
<dbReference type="Proteomes" id="UP000011115">
    <property type="component" value="Unassembled WGS sequence"/>
</dbReference>
<dbReference type="EnsemblPlants" id="PGSC0003DMT400086865">
    <property type="protein sequence ID" value="PGSC0003DMT400086865"/>
    <property type="gene ID" value="PGSC0003DMG400036436"/>
</dbReference>
<keyword evidence="3" id="KW-1185">Reference proteome</keyword>
<dbReference type="PANTHER" id="PTHR33180:SF31">
    <property type="entry name" value="POLYPROTEIN PROTEIN"/>
    <property type="match status" value="1"/>
</dbReference>
<evidence type="ECO:0008006" key="4">
    <source>
        <dbReference type="Google" id="ProtNLM"/>
    </source>
</evidence>
<dbReference type="HOGENOM" id="CLU_627630_0_0_1"/>
<evidence type="ECO:0000256" key="1">
    <source>
        <dbReference type="SAM" id="MobiDB-lite"/>
    </source>
</evidence>
<evidence type="ECO:0000313" key="3">
    <source>
        <dbReference type="Proteomes" id="UP000011115"/>
    </source>
</evidence>
<dbReference type="AlphaFoldDB" id="M1DCN3"/>
<dbReference type="InParanoid" id="M1DCN3"/>
<evidence type="ECO:0000313" key="2">
    <source>
        <dbReference type="EnsemblPlants" id="PGSC0003DMT400086865"/>
    </source>
</evidence>
<feature type="region of interest" description="Disordered" evidence="1">
    <location>
        <begin position="411"/>
        <end position="437"/>
    </location>
</feature>
<accession>M1DCN3</accession>
<dbReference type="PaxDb" id="4113-PGSC0003DMT400086865"/>
<feature type="compositionally biased region" description="Basic and acidic residues" evidence="1">
    <location>
        <begin position="419"/>
        <end position="430"/>
    </location>
</feature>
<proteinExistence type="predicted"/>
<reference evidence="2" key="2">
    <citation type="submission" date="2015-06" db="UniProtKB">
        <authorList>
            <consortium name="EnsemblPlants"/>
        </authorList>
    </citation>
    <scope>IDENTIFICATION</scope>
    <source>
        <strain evidence="2">DM1-3 516 R44</strain>
    </source>
</reference>
<sequence length="437" mass="48487">MGSGYKGVNVVGINSGVNPDETHFEAMYNEEVHFLLNQGGGFSSELPEIGQKSSSDSIGVYSSHLTTSASECKNDKGSRTLVYESEPVDDQTIKRKRAELCSKTLHDLARFSPLLTPTPPPVQAEDQAPQMPLAQEPMPRSMNKMKSTVWDTLCFHKFEKFTIPRNPYVPTWVREFYESYVRLLLKGKKNDGTGAPLEFVEVHGKKIEAGVPIEKRDTHIAVRDFYCRDGVPFVAKTAVEVTPTSSSNIQRTEVEYMKDEFERRRAELVDTSLVVDVETIEMGTYPPTSASEPTRMPNSSVPATFVVVSTSRDPLTQAMIYKMGHLSHLADVQASRVKAVVRGMIERTIAAALAPIKEELRGQYTPEIGEEALVTRDETVYEELEDLEGDLVQIATEASLWNTSMIGSIGAQPTIGGEPHTDSLIERSQDTQRLPQA</sequence>
<reference evidence="3" key="1">
    <citation type="journal article" date="2011" name="Nature">
        <title>Genome sequence and analysis of the tuber crop potato.</title>
        <authorList>
            <consortium name="The Potato Genome Sequencing Consortium"/>
        </authorList>
    </citation>
    <scope>NUCLEOTIDE SEQUENCE [LARGE SCALE GENOMIC DNA]</scope>
    <source>
        <strain evidence="3">cv. DM1-3 516 R44</strain>
    </source>
</reference>
<protein>
    <recommendedName>
        <fullName evidence="4">Polyprotein protein</fullName>
    </recommendedName>
</protein>
<organism evidence="2 3">
    <name type="scientific">Solanum tuberosum</name>
    <name type="common">Potato</name>
    <dbReference type="NCBI Taxonomy" id="4113"/>
    <lineage>
        <taxon>Eukaryota</taxon>
        <taxon>Viridiplantae</taxon>
        <taxon>Streptophyta</taxon>
        <taxon>Embryophyta</taxon>
        <taxon>Tracheophyta</taxon>
        <taxon>Spermatophyta</taxon>
        <taxon>Magnoliopsida</taxon>
        <taxon>eudicotyledons</taxon>
        <taxon>Gunneridae</taxon>
        <taxon>Pentapetalae</taxon>
        <taxon>asterids</taxon>
        <taxon>lamiids</taxon>
        <taxon>Solanales</taxon>
        <taxon>Solanaceae</taxon>
        <taxon>Solanoideae</taxon>
        <taxon>Solaneae</taxon>
        <taxon>Solanum</taxon>
    </lineage>
</organism>